<dbReference type="InterPro" id="IPR001173">
    <property type="entry name" value="Glyco_trans_2-like"/>
</dbReference>
<proteinExistence type="predicted"/>
<dbReference type="Proteomes" id="UP000297626">
    <property type="component" value="Unassembled WGS sequence"/>
</dbReference>
<protein>
    <submittedName>
        <fullName evidence="2">Glycosyltransferase family 2 protein</fullName>
    </submittedName>
</protein>
<comment type="caution">
    <text evidence="2">The sequence shown here is derived from an EMBL/GenBank/DDBJ whole genome shotgun (WGS) entry which is preliminary data.</text>
</comment>
<gene>
    <name evidence="2" type="ORF">E3T51_14220</name>
</gene>
<evidence type="ECO:0000313" key="3">
    <source>
        <dbReference type="Proteomes" id="UP000297626"/>
    </source>
</evidence>
<dbReference type="GO" id="GO:0016740">
    <property type="term" value="F:transferase activity"/>
    <property type="evidence" value="ECO:0007669"/>
    <property type="project" value="UniProtKB-KW"/>
</dbReference>
<dbReference type="AlphaFoldDB" id="A0A4R9BKD9"/>
<dbReference type="InterPro" id="IPR029044">
    <property type="entry name" value="Nucleotide-diphossugar_trans"/>
</dbReference>
<dbReference type="EMBL" id="SOHN01000016">
    <property type="protein sequence ID" value="TFD86269.1"/>
    <property type="molecule type" value="Genomic_DNA"/>
</dbReference>
<organism evidence="2 3">
    <name type="scientific">Cryobacterium serini</name>
    <dbReference type="NCBI Taxonomy" id="1259201"/>
    <lineage>
        <taxon>Bacteria</taxon>
        <taxon>Bacillati</taxon>
        <taxon>Actinomycetota</taxon>
        <taxon>Actinomycetes</taxon>
        <taxon>Micrococcales</taxon>
        <taxon>Microbacteriaceae</taxon>
        <taxon>Cryobacterium</taxon>
    </lineage>
</organism>
<accession>A0A4R9BKD9</accession>
<evidence type="ECO:0000313" key="2">
    <source>
        <dbReference type="EMBL" id="TFD86269.1"/>
    </source>
</evidence>
<dbReference type="CDD" id="cd00761">
    <property type="entry name" value="Glyco_tranf_GTA_type"/>
    <property type="match status" value="1"/>
</dbReference>
<dbReference type="Pfam" id="PF00535">
    <property type="entry name" value="Glycos_transf_2"/>
    <property type="match status" value="1"/>
</dbReference>
<dbReference type="SUPFAM" id="SSF53448">
    <property type="entry name" value="Nucleotide-diphospho-sugar transferases"/>
    <property type="match status" value="1"/>
</dbReference>
<dbReference type="RefSeq" id="WP_134530380.1">
    <property type="nucleotide sequence ID" value="NZ_SOHN01000016.1"/>
</dbReference>
<sequence>MKSRIGRIRDSIVNQILGINVRATTGAVHSFLEADEQHRSFLNESVTRAVRDVVIDAASTLHLSTQEELTYLRRRMVAQTEMLRRQLDDIQSVKEKLAALRSTAGYETGFTEVEPLVSVRIASYRKTEELIDVAIASVRKQSYERYEIVIVNDGPNDRTRRALGALRDPRIRYYELDERGSYPADQRSRWMVAGTPAANQAAALARGSWIAPLDDDDEFTPDHIGKLLELGRRERAELAYGALIQKNMINHTETLVWSDPPAISQFSFQGALYLRELGSVFEYSADAWMLDEPGDWNLIRRMSAAGVTMAATSDIVATMNMVPYTHKIDA</sequence>
<reference evidence="2 3" key="1">
    <citation type="submission" date="2019-03" db="EMBL/GenBank/DDBJ databases">
        <title>Genomics of glacier-inhabiting Cryobacterium strains.</title>
        <authorList>
            <person name="Liu Q."/>
            <person name="Xin Y.-H."/>
        </authorList>
    </citation>
    <scope>NUCLEOTIDE SEQUENCE [LARGE SCALE GENOMIC DNA]</scope>
    <source>
        <strain evidence="2 3">Sr54</strain>
    </source>
</reference>
<keyword evidence="2" id="KW-0808">Transferase</keyword>
<dbReference type="Gene3D" id="3.90.550.10">
    <property type="entry name" value="Spore Coat Polysaccharide Biosynthesis Protein SpsA, Chain A"/>
    <property type="match status" value="1"/>
</dbReference>
<dbReference type="PANTHER" id="PTHR43685:SF2">
    <property type="entry name" value="GLYCOSYLTRANSFERASE 2-LIKE DOMAIN-CONTAINING PROTEIN"/>
    <property type="match status" value="1"/>
</dbReference>
<name>A0A4R9BKD9_9MICO</name>
<feature type="domain" description="Glycosyltransferase 2-like" evidence="1">
    <location>
        <begin position="118"/>
        <end position="259"/>
    </location>
</feature>
<evidence type="ECO:0000259" key="1">
    <source>
        <dbReference type="Pfam" id="PF00535"/>
    </source>
</evidence>
<dbReference type="InterPro" id="IPR050834">
    <property type="entry name" value="Glycosyltransf_2"/>
</dbReference>
<dbReference type="PANTHER" id="PTHR43685">
    <property type="entry name" value="GLYCOSYLTRANSFERASE"/>
    <property type="match status" value="1"/>
</dbReference>
<keyword evidence="3" id="KW-1185">Reference proteome</keyword>